<sequence>MSRPGSIWRGGQCLWPRARIADDALSRAWGLLGKHRLEPEQALWLTPCAGVHMWGMRFPLDLLWLDAHGRILALREGLQPWRWAWPGQEGVVATVEAAAGSIERLGLAPGQDLEWRDAMAADLPPLAV</sequence>
<organism evidence="1 2">
    <name type="scientific">Acidithiobacillus caldus (strain ATCC 51756 / DSM 8584 / KU)</name>
    <dbReference type="NCBI Taxonomy" id="637389"/>
    <lineage>
        <taxon>Bacteria</taxon>
        <taxon>Pseudomonadati</taxon>
        <taxon>Pseudomonadota</taxon>
        <taxon>Acidithiobacillia</taxon>
        <taxon>Acidithiobacillales</taxon>
        <taxon>Acidithiobacillaceae</taxon>
        <taxon>Acidithiobacillus</taxon>
    </lineage>
</organism>
<name>A0A059ZY22_ACICK</name>
<dbReference type="GeneID" id="92932648"/>
<proteinExistence type="predicted"/>
<evidence type="ECO:0000313" key="2">
    <source>
        <dbReference type="Proteomes" id="UP000005522"/>
    </source>
</evidence>
<reference evidence="1 2" key="1">
    <citation type="journal article" date="2009" name="J. Bacteriol.">
        <title>Draft genome sequence of the extremely acidophilic bacterium Acidithiobacillus caldus ATCC 51756 reveals metabolic versatility in the genus Acidithiobacillus.</title>
        <authorList>
            <person name="Valdes J."/>
            <person name="Quatrini R."/>
            <person name="Hallberg K."/>
            <person name="Dopson M."/>
            <person name="Valenzuela P.D."/>
            <person name="Holmes D.S."/>
        </authorList>
    </citation>
    <scope>NUCLEOTIDE SEQUENCE [LARGE SCALE GENOMIC DNA]</scope>
    <source>
        <strain evidence="2">ATCC 51756 / DSM 8584 / KU</strain>
    </source>
</reference>
<accession>A0A059ZY22</accession>
<dbReference type="EMBL" id="CP005986">
    <property type="protein sequence ID" value="AIA56435.1"/>
    <property type="molecule type" value="Genomic_DNA"/>
</dbReference>
<dbReference type="HOGENOM" id="CLU_097039_4_0_6"/>
<dbReference type="RefSeq" id="WP_004869283.1">
    <property type="nucleotide sequence ID" value="NZ_CP005986.1"/>
</dbReference>
<dbReference type="eggNOG" id="COG1430">
    <property type="taxonomic scope" value="Bacteria"/>
</dbReference>
<dbReference type="AlphaFoldDB" id="A0A059ZY22"/>
<dbReference type="Gene3D" id="2.60.120.1140">
    <property type="entry name" value="Protein of unknown function DUF192"/>
    <property type="match status" value="1"/>
</dbReference>
<gene>
    <name evidence="1" type="ORF">Acaty_c2591</name>
</gene>
<dbReference type="InterPro" id="IPR038695">
    <property type="entry name" value="Saro_0823-like_sf"/>
</dbReference>
<dbReference type="KEGG" id="acz:Acaty_c2591"/>
<dbReference type="Pfam" id="PF02643">
    <property type="entry name" value="DUF192"/>
    <property type="match status" value="1"/>
</dbReference>
<dbReference type="InterPro" id="IPR003795">
    <property type="entry name" value="DUF192"/>
</dbReference>
<evidence type="ECO:0008006" key="3">
    <source>
        <dbReference type="Google" id="ProtNLM"/>
    </source>
</evidence>
<protein>
    <recommendedName>
        <fullName evidence="3">DUF192 domain-containing protein</fullName>
    </recommendedName>
</protein>
<dbReference type="Proteomes" id="UP000005522">
    <property type="component" value="Chromosome"/>
</dbReference>
<evidence type="ECO:0000313" key="1">
    <source>
        <dbReference type="EMBL" id="AIA56435.1"/>
    </source>
</evidence>